<dbReference type="Pfam" id="PF02776">
    <property type="entry name" value="TPP_enzyme_N"/>
    <property type="match status" value="1"/>
</dbReference>
<dbReference type="NCBIfam" id="NF004516">
    <property type="entry name" value="PRK05858.1"/>
    <property type="match status" value="1"/>
</dbReference>
<dbReference type="InterPro" id="IPR045229">
    <property type="entry name" value="TPP_enz"/>
</dbReference>
<evidence type="ECO:0000256" key="2">
    <source>
        <dbReference type="ARBA" id="ARBA00001964"/>
    </source>
</evidence>
<dbReference type="Pfam" id="PF00205">
    <property type="entry name" value="TPP_enzyme_M"/>
    <property type="match status" value="1"/>
</dbReference>
<evidence type="ECO:0000259" key="7">
    <source>
        <dbReference type="Pfam" id="PF00205"/>
    </source>
</evidence>
<name>A0A660LG15_9ACTN</name>
<dbReference type="InterPro" id="IPR012001">
    <property type="entry name" value="Thiamin_PyroP_enz_TPP-bd_dom"/>
</dbReference>
<dbReference type="CDD" id="cd07035">
    <property type="entry name" value="TPP_PYR_POX_like"/>
    <property type="match status" value="1"/>
</dbReference>
<dbReference type="RefSeq" id="WP_121249424.1">
    <property type="nucleotide sequence ID" value="NZ_RBIL01000001.1"/>
</dbReference>
<protein>
    <submittedName>
        <fullName evidence="10">Acetolactate synthase-1/2/3 large subunit</fullName>
    </submittedName>
</protein>
<dbReference type="OrthoDB" id="4494979at2"/>
<dbReference type="Gene3D" id="3.40.50.970">
    <property type="match status" value="2"/>
</dbReference>
<dbReference type="GO" id="GO:0000287">
    <property type="term" value="F:magnesium ion binding"/>
    <property type="evidence" value="ECO:0007669"/>
    <property type="project" value="InterPro"/>
</dbReference>
<dbReference type="GO" id="GO:0050660">
    <property type="term" value="F:flavin adenine dinucleotide binding"/>
    <property type="evidence" value="ECO:0007669"/>
    <property type="project" value="TreeGrafter"/>
</dbReference>
<dbReference type="SUPFAM" id="SSF52518">
    <property type="entry name" value="Thiamin diphosphate-binding fold (THDP-binding)"/>
    <property type="match status" value="2"/>
</dbReference>
<feature type="domain" description="Thiamine pyrophosphate enzyme central" evidence="7">
    <location>
        <begin position="194"/>
        <end position="321"/>
    </location>
</feature>
<evidence type="ECO:0000259" key="9">
    <source>
        <dbReference type="Pfam" id="PF02776"/>
    </source>
</evidence>
<organism evidence="10 11">
    <name type="scientific">Solirubrobacter pauli</name>
    <dbReference type="NCBI Taxonomy" id="166793"/>
    <lineage>
        <taxon>Bacteria</taxon>
        <taxon>Bacillati</taxon>
        <taxon>Actinomycetota</taxon>
        <taxon>Thermoleophilia</taxon>
        <taxon>Solirubrobacterales</taxon>
        <taxon>Solirubrobacteraceae</taxon>
        <taxon>Solirubrobacter</taxon>
    </lineage>
</organism>
<comment type="caution">
    <text evidence="10">The sequence shown here is derived from an EMBL/GenBank/DDBJ whole genome shotgun (WGS) entry which is preliminary data.</text>
</comment>
<dbReference type="PANTHER" id="PTHR18968">
    <property type="entry name" value="THIAMINE PYROPHOSPHATE ENZYMES"/>
    <property type="match status" value="1"/>
</dbReference>
<keyword evidence="4" id="KW-0479">Metal-binding</keyword>
<dbReference type="EMBL" id="RBIL01000001">
    <property type="protein sequence ID" value="RKQ91651.1"/>
    <property type="molecule type" value="Genomic_DNA"/>
</dbReference>
<dbReference type="Pfam" id="PF02775">
    <property type="entry name" value="TPP_enzyme_C"/>
    <property type="match status" value="1"/>
</dbReference>
<accession>A0A660LG15</accession>
<evidence type="ECO:0000256" key="1">
    <source>
        <dbReference type="ARBA" id="ARBA00001946"/>
    </source>
</evidence>
<dbReference type="GO" id="GO:0009097">
    <property type="term" value="P:isoleucine biosynthetic process"/>
    <property type="evidence" value="ECO:0007669"/>
    <property type="project" value="TreeGrafter"/>
</dbReference>
<feature type="domain" description="Thiamine pyrophosphate enzyme N-terminal TPP-binding" evidence="9">
    <location>
        <begin position="9"/>
        <end position="122"/>
    </location>
</feature>
<keyword evidence="5 6" id="KW-0786">Thiamine pyrophosphate</keyword>
<feature type="domain" description="Thiamine pyrophosphate enzyme TPP-binding" evidence="8">
    <location>
        <begin position="379"/>
        <end position="527"/>
    </location>
</feature>
<dbReference type="InterPro" id="IPR011766">
    <property type="entry name" value="TPP_enzyme_TPP-bd"/>
</dbReference>
<dbReference type="GO" id="GO:0005948">
    <property type="term" value="C:acetolactate synthase complex"/>
    <property type="evidence" value="ECO:0007669"/>
    <property type="project" value="TreeGrafter"/>
</dbReference>
<dbReference type="GO" id="GO:0003984">
    <property type="term" value="F:acetolactate synthase activity"/>
    <property type="evidence" value="ECO:0007669"/>
    <property type="project" value="TreeGrafter"/>
</dbReference>
<keyword evidence="11" id="KW-1185">Reference proteome</keyword>
<dbReference type="InterPro" id="IPR012000">
    <property type="entry name" value="Thiamin_PyroP_enz_cen_dom"/>
</dbReference>
<evidence type="ECO:0000256" key="6">
    <source>
        <dbReference type="RuleBase" id="RU362132"/>
    </source>
</evidence>
<evidence type="ECO:0000256" key="4">
    <source>
        <dbReference type="ARBA" id="ARBA00022723"/>
    </source>
</evidence>
<evidence type="ECO:0000256" key="3">
    <source>
        <dbReference type="ARBA" id="ARBA00007812"/>
    </source>
</evidence>
<evidence type="ECO:0000256" key="5">
    <source>
        <dbReference type="ARBA" id="ARBA00023052"/>
    </source>
</evidence>
<reference evidence="10 11" key="1">
    <citation type="submission" date="2018-10" db="EMBL/GenBank/DDBJ databases">
        <title>Genomic Encyclopedia of Archaeal and Bacterial Type Strains, Phase II (KMG-II): from individual species to whole genera.</title>
        <authorList>
            <person name="Goeker M."/>
        </authorList>
    </citation>
    <scope>NUCLEOTIDE SEQUENCE [LARGE SCALE GENOMIC DNA]</scope>
    <source>
        <strain evidence="10 11">DSM 14954</strain>
    </source>
</reference>
<gene>
    <name evidence="10" type="ORF">C8N24_1476</name>
</gene>
<dbReference type="InterPro" id="IPR029035">
    <property type="entry name" value="DHS-like_NAD/FAD-binding_dom"/>
</dbReference>
<evidence type="ECO:0000313" key="11">
    <source>
        <dbReference type="Proteomes" id="UP000278962"/>
    </source>
</evidence>
<dbReference type="CDD" id="cd02004">
    <property type="entry name" value="TPP_BZL_OCoD_HPCL"/>
    <property type="match status" value="1"/>
</dbReference>
<dbReference type="AlphaFoldDB" id="A0A660LG15"/>
<sequence length="542" mass="57663">MDDEATRLHGGRLIARRLKAHGVSRLFTLSGGHLFSIYEGCRAEGIEIVDTRHEQTAAFAAEGWAKVTRQPGVAALTAGPGVTNGMSAMASAKQNHSPMIVLGGRAPAFRWGRGSLQEIDHVPFVRPVVKLAATAGATPEIPGLVDEAFAVAGRPHTGPVFLDFPLDVVFMDADVADAPEVQAPRAAAPDGAAVERALALLDEAERPVVMAGTDLYWGRGEAALRELVERRGIPVFLNGLGRGCLPADHELAFARARRTALTEADVALVIGVPMDFRLGFGEAFGAEVEIVVIDTAEPEREHPRGVAAELYGDLTTSLRGLLGDGPSTRTWVEKLRAEETAKREAEREQLADDRSPLHPMRVYGELAQVLDRDAIVIGDGGDFVSFAGRVVDSYEPGCWLDPGPFGCLGSGPGYALAAKLAHPGRQVVLLVGDGAFGFSGMEFDTLARHGVNVVAVMGNNGIWALEKHPMEFLYDGWSVAADLRPETRYDEVVAALGGHGELVREAGELRGALDRAFSAGRPALVNVSTDPTVAYPRSANLA</sequence>
<proteinExistence type="inferred from homology"/>
<dbReference type="PROSITE" id="PS00187">
    <property type="entry name" value="TPP_ENZYMES"/>
    <property type="match status" value="1"/>
</dbReference>
<comment type="cofactor">
    <cofactor evidence="2">
        <name>thiamine diphosphate</name>
        <dbReference type="ChEBI" id="CHEBI:58937"/>
    </cofactor>
</comment>
<evidence type="ECO:0000259" key="8">
    <source>
        <dbReference type="Pfam" id="PF02775"/>
    </source>
</evidence>
<dbReference type="GO" id="GO:0009099">
    <property type="term" value="P:L-valine biosynthetic process"/>
    <property type="evidence" value="ECO:0007669"/>
    <property type="project" value="TreeGrafter"/>
</dbReference>
<dbReference type="GO" id="GO:0030976">
    <property type="term" value="F:thiamine pyrophosphate binding"/>
    <property type="evidence" value="ECO:0007669"/>
    <property type="project" value="InterPro"/>
</dbReference>
<dbReference type="SUPFAM" id="SSF52467">
    <property type="entry name" value="DHS-like NAD/FAD-binding domain"/>
    <property type="match status" value="1"/>
</dbReference>
<evidence type="ECO:0000313" key="10">
    <source>
        <dbReference type="EMBL" id="RKQ91651.1"/>
    </source>
</evidence>
<dbReference type="PANTHER" id="PTHR18968:SF166">
    <property type="entry name" value="2-HYDROXYACYL-COA LYASE 2"/>
    <property type="match status" value="1"/>
</dbReference>
<dbReference type="FunFam" id="3.40.50.970:FF:000007">
    <property type="entry name" value="Acetolactate synthase"/>
    <property type="match status" value="1"/>
</dbReference>
<comment type="similarity">
    <text evidence="3 6">Belongs to the TPP enzyme family.</text>
</comment>
<dbReference type="Proteomes" id="UP000278962">
    <property type="component" value="Unassembled WGS sequence"/>
</dbReference>
<dbReference type="InterPro" id="IPR029061">
    <property type="entry name" value="THDP-binding"/>
</dbReference>
<comment type="cofactor">
    <cofactor evidence="1">
        <name>Mg(2+)</name>
        <dbReference type="ChEBI" id="CHEBI:18420"/>
    </cofactor>
</comment>
<dbReference type="InterPro" id="IPR000399">
    <property type="entry name" value="TPP-bd_CS"/>
</dbReference>
<dbReference type="Gene3D" id="3.40.50.1220">
    <property type="entry name" value="TPP-binding domain"/>
    <property type="match status" value="1"/>
</dbReference>